<evidence type="ECO:0000256" key="2">
    <source>
        <dbReference type="PROSITE-ProRule" id="PRU00023"/>
    </source>
</evidence>
<proteinExistence type="predicted"/>
<dbReference type="Pfam" id="PF12796">
    <property type="entry name" value="Ank_2"/>
    <property type="match status" value="2"/>
</dbReference>
<sequence length="1254" mass="141264">MSGAEFVAVASVVSSMIAIADGIKQVVEAAVDAEGLPKVFRRAAQKLPIISDILKKARSTLEKTGASKIELSIKQTIDDCEENWRQLKDLFEKVIPQDGAPRLERYYKAVKTLGKGGKVENLMKAILESLQLLTNFKIITAMGQAGIDAVEDKEKLDEGLQEVSGWESSVPDDVFEEGGNYTLTVSGSGHHISQGQNSTQNNLRDNARQIKTDGGDYYEGANKNHFYGLRLDAEFVRASMGNHSQGTKPEKLREFLNSLSFDRIGNRYNDINQAHPKTCQWLLSNKTYKLWLDGRSNLHHRLLWLRGKPGTGKSTIMKFVVNEATSQKNNDIHIHFFFHARAGSSLENETLGTYRSLLFQLLTALPPEALKIFDRFSNLELPSAPTYDWSLSVLQRALLYATQMLGNKQLRIYVDALDECDRDQAVEMVAFFEKLIHEAAKSNIRIHTFFASRRYPNIATGERLNLILDDEIGHSDDIAIYIQEKLRIGSDSKSTTVTEIRTNIEDRASGVFIWVVLVIKILNKEYANGTRELQAKLRDIPEDLGELFKDMLTRDNDNMECMQLCIQCVLFAKRPLRREELYFAIHSGIDPQGSGLKNSENISIEDMDRFILSSSKGLAELTSSGTVQFIHETIRDFLLKDTGMEYIGGSSNMSSEGSGHDTLKHCCLNSILVFQEALSKEPVNFENLGAPGIEAIGALREIYNLRHAYAVESRRRTLSRHQRELALGPNILSELFERMPFFDYAISHVLHHADTAQAKGVSQEDFIRNFCPRTWRHMRKLCKIFRDEEREASRLENLREEGDPYPPLDIADFDRVHEYPRHPTLLYILAGEDMGRLVEVFLQVYPQAEIDVGPYMSPLRVALRHWSRNALCSLLALGYYIDSPADDASEVDQLCRSFSWRFQSQDPDEPLLKLFFLQGTESDLLNLFRSGGFDVSADISPGERPRQFSKSNSTRFMCSPLSVATEYGYTELVKFLITRPEVCLDCKDYLGLTPLSRAAREGRLEIVQLLVPGDTQKGDVRKADVNLQCLAGRSPLSYAAEKGNEHVLRLLLSQPNVDVNLPDRKGQSPIHYAAIRGKGSIISILIETSGVNIALRDNNGQTALSYAVIHGHEGVVRALLDTQQFDVNSQDLSHGLTPLMNALRNEYQSIVELLLDQPGLDIDIADRHGRTPLEHAREHGMSKAEEMILQKISDTKGDEKKLPAESHSNTADDRSDATDDQWDMADIHSDTAESDSSQISALRDWDWEKETELR</sequence>
<dbReference type="InterPro" id="IPR036770">
    <property type="entry name" value="Ankyrin_rpt-contain_sf"/>
</dbReference>
<dbReference type="EMBL" id="JAQGDS010000010">
    <property type="protein sequence ID" value="KAJ6257759.1"/>
    <property type="molecule type" value="Genomic_DNA"/>
</dbReference>
<dbReference type="Pfam" id="PF17107">
    <property type="entry name" value="SesA"/>
    <property type="match status" value="1"/>
</dbReference>
<comment type="caution">
    <text evidence="5">The sequence shown here is derived from an EMBL/GenBank/DDBJ whole genome shotgun (WGS) entry which is preliminary data.</text>
</comment>
<name>A0AAD6ISF0_DREDA</name>
<dbReference type="InterPro" id="IPR056884">
    <property type="entry name" value="NPHP3-like_N"/>
</dbReference>
<evidence type="ECO:0000259" key="4">
    <source>
        <dbReference type="PROSITE" id="PS50837"/>
    </source>
</evidence>
<evidence type="ECO:0000256" key="3">
    <source>
        <dbReference type="SAM" id="MobiDB-lite"/>
    </source>
</evidence>
<evidence type="ECO:0000313" key="5">
    <source>
        <dbReference type="EMBL" id="KAJ6257759.1"/>
    </source>
</evidence>
<keyword evidence="1" id="KW-0677">Repeat</keyword>
<accession>A0AAD6ISF0</accession>
<dbReference type="PROSITE" id="PS50088">
    <property type="entry name" value="ANK_REPEAT"/>
    <property type="match status" value="2"/>
</dbReference>
<evidence type="ECO:0000256" key="1">
    <source>
        <dbReference type="ARBA" id="ARBA00022737"/>
    </source>
</evidence>
<dbReference type="InterPro" id="IPR031352">
    <property type="entry name" value="SesA"/>
</dbReference>
<dbReference type="InterPro" id="IPR002110">
    <property type="entry name" value="Ankyrin_rpt"/>
</dbReference>
<feature type="repeat" description="ANK" evidence="2">
    <location>
        <begin position="1031"/>
        <end position="1064"/>
    </location>
</feature>
<feature type="compositionally biased region" description="Basic and acidic residues" evidence="3">
    <location>
        <begin position="1243"/>
        <end position="1254"/>
    </location>
</feature>
<feature type="repeat" description="ANK" evidence="2">
    <location>
        <begin position="1065"/>
        <end position="1098"/>
    </location>
</feature>
<dbReference type="SUPFAM" id="SSF48403">
    <property type="entry name" value="Ankyrin repeat"/>
    <property type="match status" value="1"/>
</dbReference>
<protein>
    <submittedName>
        <fullName evidence="5">Vegetative incompatibility protein</fullName>
    </submittedName>
</protein>
<dbReference type="SUPFAM" id="SSF52540">
    <property type="entry name" value="P-loop containing nucleoside triphosphate hydrolases"/>
    <property type="match status" value="1"/>
</dbReference>
<dbReference type="Gene3D" id="1.25.40.20">
    <property type="entry name" value="Ankyrin repeat-containing domain"/>
    <property type="match status" value="2"/>
</dbReference>
<dbReference type="Pfam" id="PF00023">
    <property type="entry name" value="Ank"/>
    <property type="match status" value="1"/>
</dbReference>
<dbReference type="PANTHER" id="PTHR10039">
    <property type="entry name" value="AMELOGENIN"/>
    <property type="match status" value="1"/>
</dbReference>
<feature type="domain" description="NACHT" evidence="4">
    <location>
        <begin position="301"/>
        <end position="453"/>
    </location>
</feature>
<dbReference type="Proteomes" id="UP001221413">
    <property type="component" value="Unassembled WGS sequence"/>
</dbReference>
<dbReference type="InterPro" id="IPR027417">
    <property type="entry name" value="P-loop_NTPase"/>
</dbReference>
<dbReference type="PANTHER" id="PTHR10039:SF5">
    <property type="entry name" value="NACHT DOMAIN-CONTAINING PROTEIN"/>
    <property type="match status" value="1"/>
</dbReference>
<dbReference type="AlphaFoldDB" id="A0AAD6ISF0"/>
<dbReference type="InterPro" id="IPR007111">
    <property type="entry name" value="NACHT_NTPase"/>
</dbReference>
<dbReference type="PROSITE" id="PS50837">
    <property type="entry name" value="NACHT"/>
    <property type="match status" value="1"/>
</dbReference>
<dbReference type="SMART" id="SM00248">
    <property type="entry name" value="ANK"/>
    <property type="match status" value="7"/>
</dbReference>
<keyword evidence="6" id="KW-1185">Reference proteome</keyword>
<feature type="compositionally biased region" description="Basic and acidic residues" evidence="3">
    <location>
        <begin position="1194"/>
        <end position="1217"/>
    </location>
</feature>
<reference evidence="5" key="1">
    <citation type="submission" date="2023-01" db="EMBL/GenBank/DDBJ databases">
        <title>The chitinases involved in constricting ring structure development in the nematode-trapping fungus Drechslerella dactyloides.</title>
        <authorList>
            <person name="Wang R."/>
            <person name="Zhang L."/>
            <person name="Tang P."/>
            <person name="Li S."/>
            <person name="Liang L."/>
        </authorList>
    </citation>
    <scope>NUCLEOTIDE SEQUENCE</scope>
    <source>
        <strain evidence="5">YMF1.00031</strain>
    </source>
</reference>
<keyword evidence="2" id="KW-0040">ANK repeat</keyword>
<evidence type="ECO:0000313" key="6">
    <source>
        <dbReference type="Proteomes" id="UP001221413"/>
    </source>
</evidence>
<feature type="region of interest" description="Disordered" evidence="3">
    <location>
        <begin position="1194"/>
        <end position="1254"/>
    </location>
</feature>
<dbReference type="Pfam" id="PF24883">
    <property type="entry name" value="NPHP3_N"/>
    <property type="match status" value="1"/>
</dbReference>
<dbReference type="PROSITE" id="PS50297">
    <property type="entry name" value="ANK_REP_REGION"/>
    <property type="match status" value="2"/>
</dbReference>
<gene>
    <name evidence="5" type="ORF">Dda_7548</name>
</gene>
<dbReference type="Gene3D" id="3.40.50.300">
    <property type="entry name" value="P-loop containing nucleotide triphosphate hydrolases"/>
    <property type="match status" value="1"/>
</dbReference>
<organism evidence="5 6">
    <name type="scientific">Drechslerella dactyloides</name>
    <name type="common">Nematode-trapping fungus</name>
    <name type="synonym">Arthrobotrys dactyloides</name>
    <dbReference type="NCBI Taxonomy" id="74499"/>
    <lineage>
        <taxon>Eukaryota</taxon>
        <taxon>Fungi</taxon>
        <taxon>Dikarya</taxon>
        <taxon>Ascomycota</taxon>
        <taxon>Pezizomycotina</taxon>
        <taxon>Orbiliomycetes</taxon>
        <taxon>Orbiliales</taxon>
        <taxon>Orbiliaceae</taxon>
        <taxon>Drechslerella</taxon>
    </lineage>
</organism>